<feature type="domain" description="Multidrug resistance protein MdtA-like alpha-helical hairpin" evidence="6">
    <location>
        <begin position="102"/>
        <end position="168"/>
    </location>
</feature>
<dbReference type="Pfam" id="PF25967">
    <property type="entry name" value="RND-MFP_C"/>
    <property type="match status" value="1"/>
</dbReference>
<dbReference type="RefSeq" id="WP_394847828.1">
    <property type="nucleotide sequence ID" value="NZ_CP089982.1"/>
</dbReference>
<sequence length="367" mass="39351">MRILAAVLVLGALYGCGKAAGGTEAAGGDAPKLPVDVQTLHDEELVDGTEYLAQLVSRHHVAVYPQVTGVVVQILVKPGESVKRGTALLQIDPRREAANLANQVAAKSQREASLELARRNEERATRLFREGLVSQAQFDQARSSRMVAEQDVNAQEASIAAQSTQLNYFRITAPFDGTVGDIPVKIGDMVSAQTKLTSVDDNTNLEAYVNLPVEKLAELTDKSRIEILDPFGKVVGQAPIHFIAPEANPAVQSVLVKAVIPNETGVLRAAQVARARVVFKTHPGVRVLASSITRQVGQYFVFVTEADGKNGAVVKQRPVELGPLDDRRYTVLKGLKAGDKVVTSQLQKLRDGAPVEPTEAASTALSK</sequence>
<feature type="domain" description="Multidrug resistance protein MdtA-like C-terminal permuted SH3" evidence="8">
    <location>
        <begin position="300"/>
        <end position="348"/>
    </location>
</feature>
<comment type="subcellular location">
    <subcellularLocation>
        <location evidence="1">Cell envelope</location>
    </subcellularLocation>
</comment>
<dbReference type="InterPro" id="IPR058627">
    <property type="entry name" value="MdtA-like_C"/>
</dbReference>
<proteinExistence type="inferred from homology"/>
<dbReference type="Pfam" id="PF25876">
    <property type="entry name" value="HH_MFP_RND"/>
    <property type="match status" value="1"/>
</dbReference>
<evidence type="ECO:0000256" key="2">
    <source>
        <dbReference type="ARBA" id="ARBA00009477"/>
    </source>
</evidence>
<feature type="chain" id="PRO_5045309409" evidence="5">
    <location>
        <begin position="20"/>
        <end position="367"/>
    </location>
</feature>
<organism evidence="9 10">
    <name type="scientific">Pendulispora brunnea</name>
    <dbReference type="NCBI Taxonomy" id="2905690"/>
    <lineage>
        <taxon>Bacteria</taxon>
        <taxon>Pseudomonadati</taxon>
        <taxon>Myxococcota</taxon>
        <taxon>Myxococcia</taxon>
        <taxon>Myxococcales</taxon>
        <taxon>Sorangiineae</taxon>
        <taxon>Pendulisporaceae</taxon>
        <taxon>Pendulispora</taxon>
    </lineage>
</organism>
<gene>
    <name evidence="9" type="ORF">LZC95_10240</name>
</gene>
<evidence type="ECO:0000313" key="10">
    <source>
        <dbReference type="Proteomes" id="UP001379533"/>
    </source>
</evidence>
<evidence type="ECO:0000256" key="4">
    <source>
        <dbReference type="SAM" id="MobiDB-lite"/>
    </source>
</evidence>
<dbReference type="Proteomes" id="UP001379533">
    <property type="component" value="Chromosome"/>
</dbReference>
<accession>A0ABZ2KEU8</accession>
<keyword evidence="3" id="KW-0813">Transport</keyword>
<name>A0ABZ2KEU8_9BACT</name>
<dbReference type="NCBIfam" id="TIGR01730">
    <property type="entry name" value="RND_mfp"/>
    <property type="match status" value="1"/>
</dbReference>
<dbReference type="Gene3D" id="2.40.50.100">
    <property type="match status" value="1"/>
</dbReference>
<reference evidence="9 10" key="1">
    <citation type="submission" date="2021-12" db="EMBL/GenBank/DDBJ databases">
        <title>Discovery of the Pendulisporaceae a myxobacterial family with distinct sporulation behavior and unique specialized metabolism.</title>
        <authorList>
            <person name="Garcia R."/>
            <person name="Popoff A."/>
            <person name="Bader C.D."/>
            <person name="Loehr J."/>
            <person name="Walesch S."/>
            <person name="Walt C."/>
            <person name="Boldt J."/>
            <person name="Bunk B."/>
            <person name="Haeckl F.J.F.P.J."/>
            <person name="Gunesch A.P."/>
            <person name="Birkelbach J."/>
            <person name="Nuebel U."/>
            <person name="Pietschmann T."/>
            <person name="Bach T."/>
            <person name="Mueller R."/>
        </authorList>
    </citation>
    <scope>NUCLEOTIDE SEQUENCE [LARGE SCALE GENOMIC DNA]</scope>
    <source>
        <strain evidence="9 10">MSr12523</strain>
    </source>
</reference>
<dbReference type="PANTHER" id="PTHR30469:SF39">
    <property type="entry name" value="SLL0180 PROTEIN"/>
    <property type="match status" value="1"/>
</dbReference>
<evidence type="ECO:0000259" key="7">
    <source>
        <dbReference type="Pfam" id="PF25917"/>
    </source>
</evidence>
<dbReference type="Pfam" id="PF25917">
    <property type="entry name" value="BSH_RND"/>
    <property type="match status" value="1"/>
</dbReference>
<keyword evidence="5" id="KW-0732">Signal</keyword>
<evidence type="ECO:0000256" key="5">
    <source>
        <dbReference type="SAM" id="SignalP"/>
    </source>
</evidence>
<evidence type="ECO:0000256" key="3">
    <source>
        <dbReference type="ARBA" id="ARBA00022448"/>
    </source>
</evidence>
<evidence type="ECO:0000313" key="9">
    <source>
        <dbReference type="EMBL" id="WXA97213.1"/>
    </source>
</evidence>
<keyword evidence="10" id="KW-1185">Reference proteome</keyword>
<dbReference type="Gene3D" id="2.40.420.20">
    <property type="match status" value="1"/>
</dbReference>
<protein>
    <submittedName>
        <fullName evidence="9">Efflux RND transporter periplasmic adaptor subunit</fullName>
    </submittedName>
</protein>
<dbReference type="InterPro" id="IPR006143">
    <property type="entry name" value="RND_pump_MFP"/>
</dbReference>
<dbReference type="InterPro" id="IPR058625">
    <property type="entry name" value="MdtA-like_BSH"/>
</dbReference>
<dbReference type="Gene3D" id="1.10.287.470">
    <property type="entry name" value="Helix hairpin bin"/>
    <property type="match status" value="1"/>
</dbReference>
<comment type="similarity">
    <text evidence="2">Belongs to the membrane fusion protein (MFP) (TC 8.A.1) family.</text>
</comment>
<feature type="domain" description="Multidrug resistance protein MdtA-like barrel-sandwich hybrid" evidence="7">
    <location>
        <begin position="60"/>
        <end position="195"/>
    </location>
</feature>
<dbReference type="InterPro" id="IPR058624">
    <property type="entry name" value="MdtA-like_HH"/>
</dbReference>
<feature type="region of interest" description="Disordered" evidence="4">
    <location>
        <begin position="348"/>
        <end position="367"/>
    </location>
</feature>
<feature type="signal peptide" evidence="5">
    <location>
        <begin position="1"/>
        <end position="19"/>
    </location>
</feature>
<dbReference type="PROSITE" id="PS51257">
    <property type="entry name" value="PROKAR_LIPOPROTEIN"/>
    <property type="match status" value="1"/>
</dbReference>
<dbReference type="Gene3D" id="2.40.30.170">
    <property type="match status" value="1"/>
</dbReference>
<dbReference type="PANTHER" id="PTHR30469">
    <property type="entry name" value="MULTIDRUG RESISTANCE PROTEIN MDTA"/>
    <property type="match status" value="1"/>
</dbReference>
<dbReference type="EMBL" id="CP089982">
    <property type="protein sequence ID" value="WXA97213.1"/>
    <property type="molecule type" value="Genomic_DNA"/>
</dbReference>
<evidence type="ECO:0000259" key="6">
    <source>
        <dbReference type="Pfam" id="PF25876"/>
    </source>
</evidence>
<evidence type="ECO:0000259" key="8">
    <source>
        <dbReference type="Pfam" id="PF25967"/>
    </source>
</evidence>
<dbReference type="SUPFAM" id="SSF111369">
    <property type="entry name" value="HlyD-like secretion proteins"/>
    <property type="match status" value="1"/>
</dbReference>
<evidence type="ECO:0000256" key="1">
    <source>
        <dbReference type="ARBA" id="ARBA00004196"/>
    </source>
</evidence>